<sequence>MSVYNYYEGFVRMSKKAKECAYYLNNELKNFDKSILESKIDEIHAIEHESDEIKHEIMENLVKEFLPPIEREDIMIITHYLDNVTDNLEEVLINLYILNIDSITDKSIAFSELIIECVETMHKCLEELHNFKKSKILLPLIISVNTIEEKGDVLYLETMNELYRKNTDPIYIMAWSKIYDLLEKCLDSCESVADELEVIILKNS</sequence>
<protein>
    <submittedName>
        <fullName evidence="1">DUF47 family protein</fullName>
    </submittedName>
</protein>
<accession>A0AC61MVU9</accession>
<gene>
    <name evidence="1" type="ORF">JFY71_11695</name>
</gene>
<proteinExistence type="predicted"/>
<dbReference type="EMBL" id="CP066744">
    <property type="protein sequence ID" value="QQK07916.1"/>
    <property type="molecule type" value="Genomic_DNA"/>
</dbReference>
<dbReference type="Proteomes" id="UP000595814">
    <property type="component" value="Chromosome"/>
</dbReference>
<organism evidence="1 2">
    <name type="scientific">Miniphocaeibacter halophilus</name>
    <dbReference type="NCBI Taxonomy" id="2931922"/>
    <lineage>
        <taxon>Bacteria</taxon>
        <taxon>Bacillati</taxon>
        <taxon>Bacillota</taxon>
        <taxon>Tissierellia</taxon>
        <taxon>Tissierellales</taxon>
        <taxon>Peptoniphilaceae</taxon>
        <taxon>Miniphocaeibacter</taxon>
    </lineage>
</organism>
<evidence type="ECO:0000313" key="2">
    <source>
        <dbReference type="Proteomes" id="UP000595814"/>
    </source>
</evidence>
<evidence type="ECO:0000313" key="1">
    <source>
        <dbReference type="EMBL" id="QQK07916.1"/>
    </source>
</evidence>
<name>A0AC61MVU9_9FIRM</name>
<reference evidence="1 2" key="1">
    <citation type="journal article" date="2022" name="Int. J. Syst. Evol. Microbiol.">
        <title>Miniphocaeibacter halophilus sp. nov., an ammonium-tolerant acetate-producing bacterium isolated from a biogas system.</title>
        <authorList>
            <person name="Schnurer A."/>
            <person name="Singh A."/>
            <person name="Bi S."/>
            <person name="Qiao W."/>
            <person name="Westerholm M."/>
        </authorList>
    </citation>
    <scope>NUCLEOTIDE SEQUENCE [LARGE SCALE GENOMIC DNA]</scope>
    <source>
        <strain evidence="1 2">AMB_01</strain>
    </source>
</reference>
<keyword evidence="2" id="KW-1185">Reference proteome</keyword>